<dbReference type="Proteomes" id="UP000078492">
    <property type="component" value="Unassembled WGS sequence"/>
</dbReference>
<protein>
    <submittedName>
        <fullName evidence="1">Uncharacterized protein</fullName>
    </submittedName>
</protein>
<reference evidence="1 2" key="1">
    <citation type="submission" date="2015-09" db="EMBL/GenBank/DDBJ databases">
        <title>Trachymyrmex cornetzi WGS genome.</title>
        <authorList>
            <person name="Nygaard S."/>
            <person name="Hu H."/>
            <person name="Boomsma J."/>
            <person name="Zhang G."/>
        </authorList>
    </citation>
    <scope>NUCLEOTIDE SEQUENCE [LARGE SCALE GENOMIC DNA]</scope>
    <source>
        <strain evidence="1">Tcor2-1</strain>
        <tissue evidence="1">Whole body</tissue>
    </source>
</reference>
<proteinExistence type="predicted"/>
<sequence length="360" mass="40246">MFSVSLIRGENAYRGYLGREDLLPSSRGTAWRKLSEVEVKERGEKKGLKKGARGKTRRNAFLTRGLTENNRLPLAVRCTPPEDQTDPPSVNGALMHTFHCAACTSGSWPIRSRFTRSSPPRMEMFLRELRTFEKPIQERGVIKGPCCLSNYLDTLLLLYVVLTPITLTRSEGPHQRLAAPKTDPTSRATKDSGVSYAVDMERNSKVAATLWEVLTYPSRKLADLLAMPVCMRPRDRGAKLHSWSSFRVACVLTFRAPSRQIRCWNAGPLVGATQCPRSPFPLLAACIGKRYSLYTPCLDHVALEPLESSGESLIRGEVISCLCGQEVISSNGRLRPIYEQWNIGDAMGIGRGRWLSEYDK</sequence>
<name>A0A195DYC5_9HYME</name>
<keyword evidence="2" id="KW-1185">Reference proteome</keyword>
<accession>A0A195DYC5</accession>
<gene>
    <name evidence="1" type="ORF">ALC57_09765</name>
</gene>
<organism evidence="1 2">
    <name type="scientific">Trachymyrmex cornetzi</name>
    <dbReference type="NCBI Taxonomy" id="471704"/>
    <lineage>
        <taxon>Eukaryota</taxon>
        <taxon>Metazoa</taxon>
        <taxon>Ecdysozoa</taxon>
        <taxon>Arthropoda</taxon>
        <taxon>Hexapoda</taxon>
        <taxon>Insecta</taxon>
        <taxon>Pterygota</taxon>
        <taxon>Neoptera</taxon>
        <taxon>Endopterygota</taxon>
        <taxon>Hymenoptera</taxon>
        <taxon>Apocrita</taxon>
        <taxon>Aculeata</taxon>
        <taxon>Formicoidea</taxon>
        <taxon>Formicidae</taxon>
        <taxon>Myrmicinae</taxon>
        <taxon>Trachymyrmex</taxon>
    </lineage>
</organism>
<dbReference type="AlphaFoldDB" id="A0A195DYC5"/>
<dbReference type="EMBL" id="KQ980066">
    <property type="protein sequence ID" value="KYN17883.1"/>
    <property type="molecule type" value="Genomic_DNA"/>
</dbReference>
<evidence type="ECO:0000313" key="1">
    <source>
        <dbReference type="EMBL" id="KYN17883.1"/>
    </source>
</evidence>
<evidence type="ECO:0000313" key="2">
    <source>
        <dbReference type="Proteomes" id="UP000078492"/>
    </source>
</evidence>